<accession>A0ABW6NNS2</accession>
<proteinExistence type="predicted"/>
<name>A0ABW6NNS2_9NOCA</name>
<dbReference type="EMBL" id="JBIALX010000010">
    <property type="protein sequence ID" value="MFF0456407.1"/>
    <property type="molecule type" value="Genomic_DNA"/>
</dbReference>
<gene>
    <name evidence="1" type="ORF">ACFYTH_23845</name>
</gene>
<evidence type="ECO:0000313" key="1">
    <source>
        <dbReference type="EMBL" id="MFF0456407.1"/>
    </source>
</evidence>
<evidence type="ECO:0000313" key="2">
    <source>
        <dbReference type="Proteomes" id="UP001601521"/>
    </source>
</evidence>
<dbReference type="RefSeq" id="WP_387253295.1">
    <property type="nucleotide sequence ID" value="NZ_JBIALX010000010.1"/>
</dbReference>
<dbReference type="Proteomes" id="UP001601521">
    <property type="component" value="Unassembled WGS sequence"/>
</dbReference>
<comment type="caution">
    <text evidence="1">The sequence shown here is derived from an EMBL/GenBank/DDBJ whole genome shotgun (WGS) entry which is preliminary data.</text>
</comment>
<organism evidence="1 2">
    <name type="scientific">Nocardia africana</name>
    <dbReference type="NCBI Taxonomy" id="134964"/>
    <lineage>
        <taxon>Bacteria</taxon>
        <taxon>Bacillati</taxon>
        <taxon>Actinomycetota</taxon>
        <taxon>Actinomycetes</taxon>
        <taxon>Mycobacteriales</taxon>
        <taxon>Nocardiaceae</taxon>
        <taxon>Nocardia</taxon>
    </lineage>
</organism>
<keyword evidence="2" id="KW-1185">Reference proteome</keyword>
<protein>
    <submittedName>
        <fullName evidence="1">Uncharacterized protein</fullName>
    </submittedName>
</protein>
<reference evidence="1 2" key="1">
    <citation type="submission" date="2024-10" db="EMBL/GenBank/DDBJ databases">
        <title>The Natural Products Discovery Center: Release of the First 8490 Sequenced Strains for Exploring Actinobacteria Biosynthetic Diversity.</title>
        <authorList>
            <person name="Kalkreuter E."/>
            <person name="Kautsar S.A."/>
            <person name="Yang D."/>
            <person name="Bader C.D."/>
            <person name="Teijaro C.N."/>
            <person name="Fluegel L."/>
            <person name="Davis C.M."/>
            <person name="Simpson J.R."/>
            <person name="Lauterbach L."/>
            <person name="Steele A.D."/>
            <person name="Gui C."/>
            <person name="Meng S."/>
            <person name="Li G."/>
            <person name="Viehrig K."/>
            <person name="Ye F."/>
            <person name="Su P."/>
            <person name="Kiefer A.F."/>
            <person name="Nichols A."/>
            <person name="Cepeda A.J."/>
            <person name="Yan W."/>
            <person name="Fan B."/>
            <person name="Jiang Y."/>
            <person name="Adhikari A."/>
            <person name="Zheng C.-J."/>
            <person name="Schuster L."/>
            <person name="Cowan T.M."/>
            <person name="Smanski M.J."/>
            <person name="Chevrette M.G."/>
            <person name="De Carvalho L.P.S."/>
            <person name="Shen B."/>
        </authorList>
    </citation>
    <scope>NUCLEOTIDE SEQUENCE [LARGE SCALE GENOMIC DNA]</scope>
    <source>
        <strain evidence="1 2">NPDC004550</strain>
    </source>
</reference>
<sequence>MMFDDSWEPWTGTEAELDDLGPEIDVIHIGCSGFSRAAARNPGPQFWIRRNDSSGG</sequence>